<keyword evidence="3" id="KW-1185">Reference proteome</keyword>
<evidence type="ECO:0000313" key="3">
    <source>
        <dbReference type="Proteomes" id="UP001432027"/>
    </source>
</evidence>
<feature type="compositionally biased region" description="Basic and acidic residues" evidence="1">
    <location>
        <begin position="414"/>
        <end position="431"/>
    </location>
</feature>
<proteinExistence type="predicted"/>
<evidence type="ECO:0008006" key="4">
    <source>
        <dbReference type="Google" id="ProtNLM"/>
    </source>
</evidence>
<dbReference type="SUPFAM" id="SSF52540">
    <property type="entry name" value="P-loop containing nucleoside triphosphate hydrolases"/>
    <property type="match status" value="1"/>
</dbReference>
<feature type="compositionally biased region" description="Basic and acidic residues" evidence="1">
    <location>
        <begin position="43"/>
        <end position="58"/>
    </location>
</feature>
<feature type="compositionally biased region" description="Acidic residues" evidence="1">
    <location>
        <begin position="228"/>
        <end position="245"/>
    </location>
</feature>
<evidence type="ECO:0000256" key="1">
    <source>
        <dbReference type="SAM" id="MobiDB-lite"/>
    </source>
</evidence>
<feature type="compositionally biased region" description="Basic residues" evidence="1">
    <location>
        <begin position="705"/>
        <end position="714"/>
    </location>
</feature>
<protein>
    <recommendedName>
        <fullName evidence="4">ATPase AAA-type core domain-containing protein</fullName>
    </recommendedName>
</protein>
<comment type="caution">
    <text evidence="2">The sequence shown here is derived from an EMBL/GenBank/DDBJ whole genome shotgun (WGS) entry which is preliminary data.</text>
</comment>
<feature type="compositionally biased region" description="Basic and acidic residues" evidence="1">
    <location>
        <begin position="455"/>
        <end position="480"/>
    </location>
</feature>
<feature type="compositionally biased region" description="Polar residues" evidence="1">
    <location>
        <begin position="557"/>
        <end position="566"/>
    </location>
</feature>
<feature type="region of interest" description="Disordered" evidence="1">
    <location>
        <begin position="705"/>
        <end position="745"/>
    </location>
</feature>
<sequence>MSSGSGDAQVRKVVDKIVNDVVKELENLDTATQSLETQQQALENEHRRSSRCRKEPDRLASTVKQPTLAKKKKKEPFNCEMVMAPVPSHVRGILKPERPYPRPRKSSLAVTAGKTIVKKYRKVRILRRLNYKVIPPLAGWRPDRTRMPEDEPDEEEQLRLDEQAELEKEEAEAQRKRRKRKSIGMSAVPPVSDEASIDGEEESNWMDHARTSSPDLFYKGYIKAGNSDSDEVLSDADEKEEEEEEKAEKTEKRREPLAIASFSFADEDDEEQPGPSNRQSRRRSMRIQSVGVEKPKAEEKRERRKSKVFPVTPMKESSPREAKPVEKTEKSVRRRSGMVRNVSAKKEEEASSSTKPLNDDSCRLEEQKKSDEAQNMERKTNKVSAWLMNYRREAAAEMEAGGDTGGMEGSDEIEVARGNDGREMPFSEKSTEATALTKTSRSDQKGRKGRRSTKMQREVGGKENEEVESKGKSEPEEKPKPHPFFAQFAPKPALPAVPPEKKQARRRSMFVPKKSVAAKKDDTPVEKEKEEEEIEIVAEISKEKKEKEKEDGDISHPDSTTASIWRSSEIDAAPYAGLVHVGREEKKEETGGEDCEGIVKKMRRLSVYQPRLSSYSIPSSLRSEESEPVEIVPVFDEERKESLLNGDAAIEVATTVSWPKNVRPKRVEDCLGDMEVLMSGKKWLQKWKKRLDAVSSEDDNVIKAPKAKRKKRRGGAYSDESEQEDSDPDYEVRDEEHRLPNPLVLSGPIGCGKTTYIRTLSEDVGFSILESSPDDRRTGSSLRTKLIGAVANYSVSSKPAGGIASFFSAKREGEGEEKKKKE</sequence>
<feature type="non-terminal residue" evidence="2">
    <location>
        <position position="822"/>
    </location>
</feature>
<feature type="compositionally biased region" description="Basic and acidic residues" evidence="1">
    <location>
        <begin position="246"/>
        <end position="256"/>
    </location>
</feature>
<feature type="region of interest" description="Disordered" evidence="1">
    <location>
        <begin position="37"/>
        <end position="76"/>
    </location>
</feature>
<feature type="region of interest" description="Disordered" evidence="1">
    <location>
        <begin position="397"/>
        <end position="567"/>
    </location>
</feature>
<feature type="compositionally biased region" description="Basic and acidic residues" evidence="1">
    <location>
        <begin position="540"/>
        <end position="556"/>
    </location>
</feature>
<name>A0AAV5UDK1_9BILA</name>
<accession>A0AAV5UDK1</accession>
<feature type="compositionally biased region" description="Basic and acidic residues" evidence="1">
    <location>
        <begin position="357"/>
        <end position="380"/>
    </location>
</feature>
<dbReference type="InterPro" id="IPR027417">
    <property type="entry name" value="P-loop_NTPase"/>
</dbReference>
<gene>
    <name evidence="2" type="ORF">PENTCL1PPCAC_27219</name>
</gene>
<feature type="compositionally biased region" description="Basic and acidic residues" evidence="1">
    <location>
        <begin position="317"/>
        <end position="331"/>
    </location>
</feature>
<evidence type="ECO:0000313" key="2">
    <source>
        <dbReference type="EMBL" id="GMT05045.1"/>
    </source>
</evidence>
<dbReference type="Gene3D" id="3.40.50.300">
    <property type="entry name" value="P-loop containing nucleotide triphosphate hydrolases"/>
    <property type="match status" value="1"/>
</dbReference>
<feature type="region of interest" description="Disordered" evidence="1">
    <location>
        <begin position="137"/>
        <end position="383"/>
    </location>
</feature>
<feature type="compositionally biased region" description="Acidic residues" evidence="1">
    <location>
        <begin position="719"/>
        <end position="729"/>
    </location>
</feature>
<feature type="compositionally biased region" description="Basic and acidic residues" evidence="1">
    <location>
        <begin position="518"/>
        <end position="528"/>
    </location>
</feature>
<reference evidence="2" key="1">
    <citation type="submission" date="2023-10" db="EMBL/GenBank/DDBJ databases">
        <title>Genome assembly of Pristionchus species.</title>
        <authorList>
            <person name="Yoshida K."/>
            <person name="Sommer R.J."/>
        </authorList>
    </citation>
    <scope>NUCLEOTIDE SEQUENCE</scope>
    <source>
        <strain evidence="2">RS0144</strain>
    </source>
</reference>
<dbReference type="EMBL" id="BTSX01000006">
    <property type="protein sequence ID" value="GMT05045.1"/>
    <property type="molecule type" value="Genomic_DNA"/>
</dbReference>
<organism evidence="2 3">
    <name type="scientific">Pristionchus entomophagus</name>
    <dbReference type="NCBI Taxonomy" id="358040"/>
    <lineage>
        <taxon>Eukaryota</taxon>
        <taxon>Metazoa</taxon>
        <taxon>Ecdysozoa</taxon>
        <taxon>Nematoda</taxon>
        <taxon>Chromadorea</taxon>
        <taxon>Rhabditida</taxon>
        <taxon>Rhabditina</taxon>
        <taxon>Diplogasteromorpha</taxon>
        <taxon>Diplogasteroidea</taxon>
        <taxon>Neodiplogasteridae</taxon>
        <taxon>Pristionchus</taxon>
    </lineage>
</organism>
<feature type="compositionally biased region" description="Acidic residues" evidence="1">
    <location>
        <begin position="195"/>
        <end position="204"/>
    </location>
</feature>
<dbReference type="AlphaFoldDB" id="A0AAV5UDK1"/>
<feature type="compositionally biased region" description="Basic and acidic residues" evidence="1">
    <location>
        <begin position="730"/>
        <end position="739"/>
    </location>
</feature>
<feature type="compositionally biased region" description="Basic and acidic residues" evidence="1">
    <location>
        <begin position="157"/>
        <end position="174"/>
    </location>
</feature>
<dbReference type="Proteomes" id="UP001432027">
    <property type="component" value="Unassembled WGS sequence"/>
</dbReference>